<evidence type="ECO:0000256" key="2">
    <source>
        <dbReference type="ARBA" id="ARBA00010593"/>
    </source>
</evidence>
<dbReference type="STRING" id="87229.A0A4Z1L205"/>
<evidence type="ECO:0000259" key="9">
    <source>
        <dbReference type="Pfam" id="PF00324"/>
    </source>
</evidence>
<feature type="transmembrane region" description="Helical" evidence="8">
    <location>
        <begin position="458"/>
        <end position="474"/>
    </location>
</feature>
<dbReference type="InterPro" id="IPR004842">
    <property type="entry name" value="SLC12A_fam"/>
</dbReference>
<evidence type="ECO:0000313" key="12">
    <source>
        <dbReference type="Proteomes" id="UP000297280"/>
    </source>
</evidence>
<dbReference type="PANTHER" id="PTHR11827:SF72">
    <property type="entry name" value="GH08340P"/>
    <property type="match status" value="1"/>
</dbReference>
<protein>
    <recommendedName>
        <fullName evidence="13">Amino acid permease/ SLC12A domain-containing protein</fullName>
    </recommendedName>
</protein>
<feature type="compositionally biased region" description="Basic residues" evidence="7">
    <location>
        <begin position="719"/>
        <end position="730"/>
    </location>
</feature>
<feature type="transmembrane region" description="Helical" evidence="8">
    <location>
        <begin position="367"/>
        <end position="388"/>
    </location>
</feature>
<evidence type="ECO:0000256" key="4">
    <source>
        <dbReference type="ARBA" id="ARBA00022692"/>
    </source>
</evidence>
<dbReference type="Gene3D" id="1.20.1740.10">
    <property type="entry name" value="Amino acid/polyamine transporter I"/>
    <property type="match status" value="1"/>
</dbReference>
<evidence type="ECO:0000256" key="8">
    <source>
        <dbReference type="SAM" id="Phobius"/>
    </source>
</evidence>
<evidence type="ECO:0000256" key="7">
    <source>
        <dbReference type="SAM" id="MobiDB-lite"/>
    </source>
</evidence>
<feature type="transmembrane region" description="Helical" evidence="8">
    <location>
        <begin position="242"/>
        <end position="263"/>
    </location>
</feature>
<dbReference type="FunFam" id="1.20.1740.10:FF:000013">
    <property type="entry name" value="Solute carrier family 12 member"/>
    <property type="match status" value="1"/>
</dbReference>
<dbReference type="Pfam" id="PF00324">
    <property type="entry name" value="AA_permease"/>
    <property type="match status" value="1"/>
</dbReference>
<evidence type="ECO:0000313" key="11">
    <source>
        <dbReference type="EMBL" id="TGO90814.1"/>
    </source>
</evidence>
<keyword evidence="4 8" id="KW-0812">Transmembrane</keyword>
<feature type="region of interest" description="Disordered" evidence="7">
    <location>
        <begin position="706"/>
        <end position="734"/>
    </location>
</feature>
<keyword evidence="5 8" id="KW-1133">Transmembrane helix</keyword>
<comment type="subcellular location">
    <subcellularLocation>
        <location evidence="1">Membrane</location>
        <topology evidence="1">Multi-pass membrane protein</topology>
    </subcellularLocation>
</comment>
<sequence>MPNEGQEIDSIGDSSTSKHGTQCEGEAPASESNIGNGNSLTHRVLHTFSSDVTDNDQTPGPHEEQQQDPYSASTMGENSLTVQMHNEVERKKNGTAIPRSGLGPRPIGGQEKLGMFSGVYVPTCLNVLSILMFLRFGFILGQSGLVGMIGMLVASYVINFITTFSLSAIASNGTVRGGGAYYLISRSLGPEFGGSIGLVFYLGFVFNTGMNAVGLIDCIALNFGADNGNWAHILPETNWYCYLWSTVILVLCTLLCLAGSGIFARASNGLLVILFIATLSIPLSALVVSPFESRSLGIEYTGISLRTLSGNLLPQLTKGAAGSQTNGRETFQDLFGILFPATGGIFAGASMSGDLKSPSKAIPKGTVYGLITTFCLYTLVIVAMAATVTRSSFLRNTNVLQETNMSGLLILAGEVSTSLFSVLMGIIGSAKLLQAISRDSLLPGFSIFSQGSKKADEPTFAIIFTFIVTQLTMLGDLNQIASFVTMTYLMTFLVMNLACFLLSIGSAPNWRPSFHFFNWQTAFAGAILSGVAMFFVHGLYATGCVGMLLLLFLLIHYSVEPKSWGDVSQSLIYHQIRKYLLKLKQEHVKFWRPQVILLVNDPRRQYKLIQFCNSMKKGGLYILGHIIVTDDFSQSVPEARRQQAAWNKYIDFSKIKAFVNIAISPALEWGARNIILNAGLGGMRPNIAVMGFYNLDDLRNAQPLIDISEPSEPSSGNVKKFKTPPRYRRQNSKEKKMQGVLPTDLCRTEGMMSVTSYVTILEDLLFKLQINVAVAKGFRDLELPDTENTKKYIDLWPIQMSAEIAAEGDVKQNVLTTNFDTYTLILQLGVILNTVPAWKKAYKLRVAVFVEYENDVEEERGRVKSLLENLRIEAEILVFWLASGDIPSYEIIINGATPGSNHVEEVEQCLKGQDWWDDIQQLRGNHGATASAAVDLAQITSIFHTAPTWPDASFQQGARYRHAERFLGLRRLLRKSKKRQNISNLKGLSVSMGMRSQRLEPDVMSRHASHGSASEDSDSDSELQTEEPESDDESAASEGDLDDFESDSDIHAGEIKPLARRRSHGDSLRGPPISKRAAGAEEPVPPKISKSTRQFIMDTFNQSPNLSMPTASAPVSPPHLPQSSGLQPSPVLDFPGSVQPSKDSQKSPAAPDLTRSSSLLQPQNPGKRPPISRHASTPKFSSKPVPITRVATEDGPGPSIMFAETPSPPTARKSAPRIPSAYRSSPSFDRISEASNSSNPTLNPPSPTRSSYSLQSIPLSFNDLPCRAQHLILNQLIKSQSGETAVIFTTLPSPVEGTGGSREASEGYLGDLEVLCGGLPPVLLVHSNSMTVTVSL</sequence>
<dbReference type="GO" id="GO:0015379">
    <property type="term" value="F:potassium:chloride symporter activity"/>
    <property type="evidence" value="ECO:0007669"/>
    <property type="project" value="TreeGrafter"/>
</dbReference>
<dbReference type="GO" id="GO:0006884">
    <property type="term" value="P:cell volume homeostasis"/>
    <property type="evidence" value="ECO:0007669"/>
    <property type="project" value="TreeGrafter"/>
</dbReference>
<comment type="similarity">
    <text evidence="2">Belongs to the SLC12A transporter family.</text>
</comment>
<evidence type="ECO:0000259" key="10">
    <source>
        <dbReference type="Pfam" id="PF03522"/>
    </source>
</evidence>
<dbReference type="InterPro" id="IPR004841">
    <property type="entry name" value="AA-permease/SLC12A_dom"/>
</dbReference>
<organism evidence="11 12">
    <name type="scientific">Botrytis porri</name>
    <dbReference type="NCBI Taxonomy" id="87229"/>
    <lineage>
        <taxon>Eukaryota</taxon>
        <taxon>Fungi</taxon>
        <taxon>Dikarya</taxon>
        <taxon>Ascomycota</taxon>
        <taxon>Pezizomycotina</taxon>
        <taxon>Leotiomycetes</taxon>
        <taxon>Helotiales</taxon>
        <taxon>Sclerotiniaceae</taxon>
        <taxon>Botrytis</taxon>
    </lineage>
</organism>
<feature type="domain" description="SLC12A transporter C-terminal" evidence="10">
    <location>
        <begin position="607"/>
        <end position="693"/>
    </location>
</feature>
<feature type="compositionally biased region" description="Polar residues" evidence="7">
    <location>
        <begin position="1089"/>
        <end position="1110"/>
    </location>
</feature>
<accession>A0A4Z1L205</accession>
<dbReference type="GO" id="GO:0005774">
    <property type="term" value="C:vacuolar membrane"/>
    <property type="evidence" value="ECO:0007669"/>
    <property type="project" value="TreeGrafter"/>
</dbReference>
<feature type="compositionally biased region" description="Acidic residues" evidence="7">
    <location>
        <begin position="1015"/>
        <end position="1047"/>
    </location>
</feature>
<evidence type="ECO:0000256" key="1">
    <source>
        <dbReference type="ARBA" id="ARBA00004141"/>
    </source>
</evidence>
<gene>
    <name evidence="11" type="ORF">BPOR_0050g00190</name>
</gene>
<comment type="caution">
    <text evidence="11">The sequence shown here is derived from an EMBL/GenBank/DDBJ whole genome shotgun (WGS) entry which is preliminary data.</text>
</comment>
<proteinExistence type="inferred from homology"/>
<feature type="transmembrane region" description="Helical" evidence="8">
    <location>
        <begin position="408"/>
        <end position="428"/>
    </location>
</feature>
<feature type="transmembrane region" description="Helical" evidence="8">
    <location>
        <begin position="119"/>
        <end position="139"/>
    </location>
</feature>
<evidence type="ECO:0008006" key="13">
    <source>
        <dbReference type="Google" id="ProtNLM"/>
    </source>
</evidence>
<dbReference type="EMBL" id="PQXO01000050">
    <property type="protein sequence ID" value="TGO90814.1"/>
    <property type="molecule type" value="Genomic_DNA"/>
</dbReference>
<feature type="transmembrane region" description="Helical" evidence="8">
    <location>
        <begin position="270"/>
        <end position="291"/>
    </location>
</feature>
<feature type="transmembrane region" description="Helical" evidence="8">
    <location>
        <begin position="145"/>
        <end position="171"/>
    </location>
</feature>
<feature type="region of interest" description="Disordered" evidence="7">
    <location>
        <begin position="1001"/>
        <end position="1254"/>
    </location>
</feature>
<feature type="compositionally biased region" description="Polar residues" evidence="7">
    <location>
        <begin position="30"/>
        <end position="58"/>
    </location>
</feature>
<dbReference type="Pfam" id="PF03522">
    <property type="entry name" value="SLC12"/>
    <property type="match status" value="1"/>
</dbReference>
<feature type="transmembrane region" description="Helical" evidence="8">
    <location>
        <begin position="480"/>
        <end position="504"/>
    </location>
</feature>
<dbReference type="Proteomes" id="UP000297280">
    <property type="component" value="Unassembled WGS sequence"/>
</dbReference>
<feature type="region of interest" description="Disordered" evidence="7">
    <location>
        <begin position="1"/>
        <end position="74"/>
    </location>
</feature>
<evidence type="ECO:0000256" key="6">
    <source>
        <dbReference type="ARBA" id="ARBA00023136"/>
    </source>
</evidence>
<keyword evidence="12" id="KW-1185">Reference proteome</keyword>
<reference evidence="11 12" key="1">
    <citation type="submission" date="2017-12" db="EMBL/GenBank/DDBJ databases">
        <title>Comparative genomics of Botrytis spp.</title>
        <authorList>
            <person name="Valero-Jimenez C.A."/>
            <person name="Tapia P."/>
            <person name="Veloso J."/>
            <person name="Silva-Moreno E."/>
            <person name="Staats M."/>
            <person name="Valdes J.H."/>
            <person name="Van Kan J.A.L."/>
        </authorList>
    </citation>
    <scope>NUCLEOTIDE SEQUENCE [LARGE SCALE GENOMIC DNA]</scope>
    <source>
        <strain evidence="11 12">MUCL3349</strain>
    </source>
</reference>
<evidence type="ECO:0000256" key="3">
    <source>
        <dbReference type="ARBA" id="ARBA00022448"/>
    </source>
</evidence>
<keyword evidence="6 8" id="KW-0472">Membrane</keyword>
<dbReference type="PANTHER" id="PTHR11827">
    <property type="entry name" value="SOLUTE CARRIER FAMILY 12, CATION COTRANSPORTERS"/>
    <property type="match status" value="1"/>
</dbReference>
<evidence type="ECO:0000256" key="5">
    <source>
        <dbReference type="ARBA" id="ARBA00022989"/>
    </source>
</evidence>
<dbReference type="InterPro" id="IPR018491">
    <property type="entry name" value="SLC12_C"/>
</dbReference>
<name>A0A4Z1L205_9HELO</name>
<feature type="compositionally biased region" description="Polar residues" evidence="7">
    <location>
        <begin position="1154"/>
        <end position="1164"/>
    </location>
</feature>
<dbReference type="GO" id="GO:0055075">
    <property type="term" value="P:potassium ion homeostasis"/>
    <property type="evidence" value="ECO:0007669"/>
    <property type="project" value="TreeGrafter"/>
</dbReference>
<dbReference type="GO" id="GO:0055064">
    <property type="term" value="P:chloride ion homeostasis"/>
    <property type="evidence" value="ECO:0007669"/>
    <property type="project" value="TreeGrafter"/>
</dbReference>
<dbReference type="GO" id="GO:0034486">
    <property type="term" value="P:vacuolar transmembrane transport"/>
    <property type="evidence" value="ECO:0007669"/>
    <property type="project" value="TreeGrafter"/>
</dbReference>
<feature type="transmembrane region" description="Helical" evidence="8">
    <location>
        <begin position="334"/>
        <end position="355"/>
    </location>
</feature>
<feature type="domain" description="Amino acid permease/ SLC12A" evidence="9">
    <location>
        <begin position="119"/>
        <end position="595"/>
    </location>
</feature>
<keyword evidence="3" id="KW-0813">Transport</keyword>
<feature type="transmembrane region" description="Helical" evidence="8">
    <location>
        <begin position="192"/>
        <end position="222"/>
    </location>
</feature>